<keyword evidence="11" id="KW-0234">DNA repair</keyword>
<dbReference type="RefSeq" id="WP_369017718.1">
    <property type="nucleotide sequence ID" value="NZ_CP121689.1"/>
</dbReference>
<dbReference type="Pfam" id="PF02075">
    <property type="entry name" value="RuvC"/>
    <property type="match status" value="1"/>
</dbReference>
<accession>A0ABZ2Y976</accession>
<keyword evidence="5" id="KW-0255">Endonuclease</keyword>
<dbReference type="InterPro" id="IPR036397">
    <property type="entry name" value="RNaseH_sf"/>
</dbReference>
<keyword evidence="2" id="KW-0963">Cytoplasm</keyword>
<evidence type="ECO:0000256" key="8">
    <source>
        <dbReference type="ARBA" id="ARBA00022842"/>
    </source>
</evidence>
<evidence type="ECO:0000256" key="2">
    <source>
        <dbReference type="ARBA" id="ARBA00022490"/>
    </source>
</evidence>
<dbReference type="Proteomes" id="UP001461341">
    <property type="component" value="Chromosome"/>
</dbReference>
<evidence type="ECO:0000256" key="11">
    <source>
        <dbReference type="ARBA" id="ARBA00023204"/>
    </source>
</evidence>
<keyword evidence="3" id="KW-0540">Nuclease</keyword>
<evidence type="ECO:0000313" key="12">
    <source>
        <dbReference type="EMBL" id="WZL75569.1"/>
    </source>
</evidence>
<organism evidence="12 13">
    <name type="scientific">Thermatribacter velox</name>
    <dbReference type="NCBI Taxonomy" id="3039681"/>
    <lineage>
        <taxon>Bacteria</taxon>
        <taxon>Pseudomonadati</taxon>
        <taxon>Atribacterota</taxon>
        <taxon>Atribacteria</taxon>
        <taxon>Atribacterales</taxon>
        <taxon>Thermatribacteraceae</taxon>
        <taxon>Thermatribacter</taxon>
    </lineage>
</organism>
<keyword evidence="7" id="KW-0378">Hydrolase</keyword>
<keyword evidence="6" id="KW-0227">DNA damage</keyword>
<protein>
    <submittedName>
        <fullName evidence="12">Crossover junction endodeoxyribonuclease RuvC</fullName>
    </submittedName>
</protein>
<name>A0ABZ2Y976_9BACT</name>
<dbReference type="SUPFAM" id="SSF53098">
    <property type="entry name" value="Ribonuclease H-like"/>
    <property type="match status" value="1"/>
</dbReference>
<dbReference type="InterPro" id="IPR012337">
    <property type="entry name" value="RNaseH-like_sf"/>
</dbReference>
<keyword evidence="8" id="KW-0460">Magnesium</keyword>
<keyword evidence="13" id="KW-1185">Reference proteome</keyword>
<evidence type="ECO:0000256" key="5">
    <source>
        <dbReference type="ARBA" id="ARBA00022759"/>
    </source>
</evidence>
<sequence>MRILSLDPGTRNCGYAVFEESKLLCAGCIRTNPPVYAGLLERVSALCGEYTPEVAVVEGAFQRSRYANPHIEAVGIIKAVLEQRGVKRATYAPSTWKKLLLGNGRAKKQEVMRFLSERGYSAKNTHEADAVALALTYLGEVAGSG</sequence>
<dbReference type="InterPro" id="IPR002176">
    <property type="entry name" value="X-over_junc_endoDNase_RuvC"/>
</dbReference>
<evidence type="ECO:0000256" key="6">
    <source>
        <dbReference type="ARBA" id="ARBA00022763"/>
    </source>
</evidence>
<evidence type="ECO:0000256" key="4">
    <source>
        <dbReference type="ARBA" id="ARBA00022723"/>
    </source>
</evidence>
<evidence type="ECO:0000256" key="3">
    <source>
        <dbReference type="ARBA" id="ARBA00022722"/>
    </source>
</evidence>
<keyword evidence="10" id="KW-0233">DNA recombination</keyword>
<dbReference type="PRINTS" id="PR00696">
    <property type="entry name" value="RSOLVASERUVC"/>
</dbReference>
<keyword evidence="9" id="KW-0238">DNA-binding</keyword>
<evidence type="ECO:0000313" key="13">
    <source>
        <dbReference type="Proteomes" id="UP001461341"/>
    </source>
</evidence>
<comment type="similarity">
    <text evidence="1">Belongs to the RuvC family.</text>
</comment>
<dbReference type="PANTHER" id="PTHR30194:SF3">
    <property type="entry name" value="CROSSOVER JUNCTION ENDODEOXYRIBONUCLEASE RUVC"/>
    <property type="match status" value="1"/>
</dbReference>
<evidence type="ECO:0000256" key="10">
    <source>
        <dbReference type="ARBA" id="ARBA00023172"/>
    </source>
</evidence>
<evidence type="ECO:0000256" key="9">
    <source>
        <dbReference type="ARBA" id="ARBA00023125"/>
    </source>
</evidence>
<dbReference type="Gene3D" id="3.30.420.10">
    <property type="entry name" value="Ribonuclease H-like superfamily/Ribonuclease H"/>
    <property type="match status" value="1"/>
</dbReference>
<gene>
    <name evidence="12" type="ORF">QBE54_08210</name>
</gene>
<dbReference type="EMBL" id="CP121689">
    <property type="protein sequence ID" value="WZL75569.1"/>
    <property type="molecule type" value="Genomic_DNA"/>
</dbReference>
<reference evidence="12 13" key="1">
    <citation type="submission" date="2023-03" db="EMBL/GenBank/DDBJ databases">
        <title>Novel Species.</title>
        <authorList>
            <person name="Ma S."/>
        </authorList>
    </citation>
    <scope>NUCLEOTIDE SEQUENCE [LARGE SCALE GENOMIC DNA]</scope>
    <source>
        <strain evidence="12 13">B11</strain>
    </source>
</reference>
<keyword evidence="4" id="KW-0479">Metal-binding</keyword>
<evidence type="ECO:0000256" key="7">
    <source>
        <dbReference type="ARBA" id="ARBA00022801"/>
    </source>
</evidence>
<evidence type="ECO:0000256" key="1">
    <source>
        <dbReference type="ARBA" id="ARBA00009518"/>
    </source>
</evidence>
<proteinExistence type="inferred from homology"/>
<dbReference type="PANTHER" id="PTHR30194">
    <property type="entry name" value="CROSSOVER JUNCTION ENDODEOXYRIBONUCLEASE RUVC"/>
    <property type="match status" value="1"/>
</dbReference>